<dbReference type="SMART" id="SM00547">
    <property type="entry name" value="ZnF_RBZ"/>
    <property type="match status" value="1"/>
</dbReference>
<dbReference type="PROSITE" id="PS01358">
    <property type="entry name" value="ZF_RANBP2_1"/>
    <property type="match status" value="1"/>
</dbReference>
<dbReference type="OrthoDB" id="448399at2759"/>
<feature type="compositionally biased region" description="Low complexity" evidence="8">
    <location>
        <begin position="98"/>
        <end position="123"/>
    </location>
</feature>
<evidence type="ECO:0000313" key="11">
    <source>
        <dbReference type="Proteomes" id="UP000738359"/>
    </source>
</evidence>
<feature type="compositionally biased region" description="Polar residues" evidence="8">
    <location>
        <begin position="12"/>
        <end position="23"/>
    </location>
</feature>
<evidence type="ECO:0000259" key="9">
    <source>
        <dbReference type="PROSITE" id="PS50199"/>
    </source>
</evidence>
<proteinExistence type="predicted"/>
<feature type="region of interest" description="Disordered" evidence="8">
    <location>
        <begin position="1"/>
        <end position="30"/>
    </location>
</feature>
<name>A0A9P6LWW1_MORAP</name>
<feature type="compositionally biased region" description="Gly residues" evidence="8">
    <location>
        <begin position="67"/>
        <end position="79"/>
    </location>
</feature>
<dbReference type="SUPFAM" id="SSF90209">
    <property type="entry name" value="Ran binding protein zinc finger-like"/>
    <property type="match status" value="1"/>
</dbReference>
<comment type="caution">
    <text evidence="10">The sequence shown here is derived from an EMBL/GenBank/DDBJ whole genome shotgun (WGS) entry which is preliminary data.</text>
</comment>
<dbReference type="GO" id="GO:0008270">
    <property type="term" value="F:zinc ion binding"/>
    <property type="evidence" value="ECO:0007669"/>
    <property type="project" value="UniProtKB-KW"/>
</dbReference>
<dbReference type="GO" id="GO:0003723">
    <property type="term" value="F:RNA binding"/>
    <property type="evidence" value="ECO:0007669"/>
    <property type="project" value="UniProtKB-KW"/>
</dbReference>
<gene>
    <name evidence="10" type="ORF">BGZ70_002839</name>
</gene>
<keyword evidence="6" id="KW-0539">Nucleus</keyword>
<dbReference type="InterPro" id="IPR034870">
    <property type="entry name" value="TET_fam"/>
</dbReference>
<dbReference type="PROSITE" id="PS50199">
    <property type="entry name" value="ZF_RANBP2_2"/>
    <property type="match status" value="1"/>
</dbReference>
<dbReference type="PANTHER" id="PTHR23238">
    <property type="entry name" value="RNA BINDING PROTEIN"/>
    <property type="match status" value="1"/>
</dbReference>
<comment type="subcellular location">
    <subcellularLocation>
        <location evidence="1">Nucleus</location>
    </subcellularLocation>
</comment>
<dbReference type="EMBL" id="JAAAHY010001715">
    <property type="protein sequence ID" value="KAF9947177.1"/>
    <property type="molecule type" value="Genomic_DNA"/>
</dbReference>
<keyword evidence="4" id="KW-0862">Zinc</keyword>
<dbReference type="GO" id="GO:0005634">
    <property type="term" value="C:nucleus"/>
    <property type="evidence" value="ECO:0007669"/>
    <property type="project" value="UniProtKB-SubCell"/>
</dbReference>
<evidence type="ECO:0000256" key="7">
    <source>
        <dbReference type="PROSITE-ProRule" id="PRU00322"/>
    </source>
</evidence>
<organism evidence="10 11">
    <name type="scientific">Mortierella alpina</name>
    <name type="common">Oleaginous fungus</name>
    <name type="synonym">Mortierella renispora</name>
    <dbReference type="NCBI Taxonomy" id="64518"/>
    <lineage>
        <taxon>Eukaryota</taxon>
        <taxon>Fungi</taxon>
        <taxon>Fungi incertae sedis</taxon>
        <taxon>Mucoromycota</taxon>
        <taxon>Mortierellomycotina</taxon>
        <taxon>Mortierellomycetes</taxon>
        <taxon>Mortierellales</taxon>
        <taxon>Mortierellaceae</taxon>
        <taxon>Mortierella</taxon>
    </lineage>
</organism>
<evidence type="ECO:0000256" key="6">
    <source>
        <dbReference type="ARBA" id="ARBA00023242"/>
    </source>
</evidence>
<keyword evidence="2" id="KW-0479">Metal-binding</keyword>
<feature type="domain" description="RanBP2-type" evidence="9">
    <location>
        <begin position="31"/>
        <end position="62"/>
    </location>
</feature>
<evidence type="ECO:0000256" key="4">
    <source>
        <dbReference type="ARBA" id="ARBA00022833"/>
    </source>
</evidence>
<dbReference type="InterPro" id="IPR036443">
    <property type="entry name" value="Znf_RanBP2_sf"/>
</dbReference>
<evidence type="ECO:0000256" key="2">
    <source>
        <dbReference type="ARBA" id="ARBA00022723"/>
    </source>
</evidence>
<evidence type="ECO:0000256" key="8">
    <source>
        <dbReference type="SAM" id="MobiDB-lite"/>
    </source>
</evidence>
<keyword evidence="3 7" id="KW-0863">Zinc-finger</keyword>
<evidence type="ECO:0000256" key="3">
    <source>
        <dbReference type="ARBA" id="ARBA00022771"/>
    </source>
</evidence>
<evidence type="ECO:0000256" key="1">
    <source>
        <dbReference type="ARBA" id="ARBA00004123"/>
    </source>
</evidence>
<dbReference type="Pfam" id="PF00641">
    <property type="entry name" value="Zn_ribbon_RanBP"/>
    <property type="match status" value="1"/>
</dbReference>
<feature type="region of interest" description="Disordered" evidence="8">
    <location>
        <begin position="58"/>
        <end position="123"/>
    </location>
</feature>
<protein>
    <recommendedName>
        <fullName evidence="9">RanBP2-type domain-containing protein</fullName>
    </recommendedName>
</protein>
<dbReference type="AlphaFoldDB" id="A0A9P6LWW1"/>
<dbReference type="Gene3D" id="4.10.1060.10">
    <property type="entry name" value="Zinc finger, RanBP2-type"/>
    <property type="match status" value="1"/>
</dbReference>
<keyword evidence="11" id="KW-1185">Reference proteome</keyword>
<keyword evidence="5" id="KW-0694">RNA-binding</keyword>
<accession>A0A9P6LWW1</accession>
<dbReference type="Proteomes" id="UP000738359">
    <property type="component" value="Unassembled WGS sequence"/>
</dbReference>
<dbReference type="GO" id="GO:0006355">
    <property type="term" value="P:regulation of DNA-templated transcription"/>
    <property type="evidence" value="ECO:0007669"/>
    <property type="project" value="InterPro"/>
</dbReference>
<evidence type="ECO:0000313" key="10">
    <source>
        <dbReference type="EMBL" id="KAF9947177.1"/>
    </source>
</evidence>
<dbReference type="InterPro" id="IPR001876">
    <property type="entry name" value="Znf_RanBP2"/>
</dbReference>
<evidence type="ECO:0000256" key="5">
    <source>
        <dbReference type="ARBA" id="ARBA00022884"/>
    </source>
</evidence>
<sequence length="123" mass="12403">CMRCGLAKPSRDSSPAPSYTSPQPMGGAPVKPGDWICPNAQCGYHNFAKRTTCARCNTSAPSAPGGPSAGGGLGGGAGGNMSYSPMNPAYGSYGGPAYGTQPQPQQGYGSYGTQQYGPPSGRY</sequence>
<reference evidence="10" key="1">
    <citation type="journal article" date="2020" name="Fungal Divers.">
        <title>Resolving the Mortierellaceae phylogeny through synthesis of multi-gene phylogenetics and phylogenomics.</title>
        <authorList>
            <person name="Vandepol N."/>
            <person name="Liber J."/>
            <person name="Desiro A."/>
            <person name="Na H."/>
            <person name="Kennedy M."/>
            <person name="Barry K."/>
            <person name="Grigoriev I.V."/>
            <person name="Miller A.N."/>
            <person name="O'Donnell K."/>
            <person name="Stajich J.E."/>
            <person name="Bonito G."/>
        </authorList>
    </citation>
    <scope>NUCLEOTIDE SEQUENCE</scope>
    <source>
        <strain evidence="10">CK1249</strain>
    </source>
</reference>
<feature type="non-terminal residue" evidence="10">
    <location>
        <position position="1"/>
    </location>
</feature>